<evidence type="ECO:0000313" key="3">
    <source>
        <dbReference type="Proteomes" id="UP001604267"/>
    </source>
</evidence>
<evidence type="ECO:0000313" key="2">
    <source>
        <dbReference type="EMBL" id="MFG3016246.1"/>
    </source>
</evidence>
<protein>
    <submittedName>
        <fullName evidence="2">Uncharacterized protein</fullName>
    </submittedName>
</protein>
<dbReference type="RefSeq" id="WP_392824816.1">
    <property type="nucleotide sequence ID" value="NZ_JBICYV010000027.1"/>
</dbReference>
<dbReference type="Proteomes" id="UP001604267">
    <property type="component" value="Unassembled WGS sequence"/>
</dbReference>
<name>A0ABW7BGB9_9ACTN</name>
<dbReference type="EMBL" id="JBICYV010000027">
    <property type="protein sequence ID" value="MFG3016246.1"/>
    <property type="molecule type" value="Genomic_DNA"/>
</dbReference>
<gene>
    <name evidence="2" type="ORF">ACGFZB_38565</name>
</gene>
<comment type="caution">
    <text evidence="2">The sequence shown here is derived from an EMBL/GenBank/DDBJ whole genome shotgun (WGS) entry which is preliminary data.</text>
</comment>
<feature type="region of interest" description="Disordered" evidence="1">
    <location>
        <begin position="17"/>
        <end position="54"/>
    </location>
</feature>
<feature type="compositionally biased region" description="Polar residues" evidence="1">
    <location>
        <begin position="38"/>
        <end position="52"/>
    </location>
</feature>
<reference evidence="2 3" key="1">
    <citation type="submission" date="2024-10" db="EMBL/GenBank/DDBJ databases">
        <title>The Natural Products Discovery Center: Release of the First 8490 Sequenced Strains for Exploring Actinobacteria Biosynthetic Diversity.</title>
        <authorList>
            <person name="Kalkreuter E."/>
            <person name="Kautsar S.A."/>
            <person name="Yang D."/>
            <person name="Bader C.D."/>
            <person name="Teijaro C.N."/>
            <person name="Fluegel L."/>
            <person name="Davis C.M."/>
            <person name="Simpson J.R."/>
            <person name="Lauterbach L."/>
            <person name="Steele A.D."/>
            <person name="Gui C."/>
            <person name="Meng S."/>
            <person name="Li G."/>
            <person name="Viehrig K."/>
            <person name="Ye F."/>
            <person name="Su P."/>
            <person name="Kiefer A.F."/>
            <person name="Nichols A."/>
            <person name="Cepeda A.J."/>
            <person name="Yan W."/>
            <person name="Fan B."/>
            <person name="Jiang Y."/>
            <person name="Adhikari A."/>
            <person name="Zheng C.-J."/>
            <person name="Schuster L."/>
            <person name="Cowan T.M."/>
            <person name="Smanski M.J."/>
            <person name="Chevrette M.G."/>
            <person name="De Carvalho L.P.S."/>
            <person name="Shen B."/>
        </authorList>
    </citation>
    <scope>NUCLEOTIDE SEQUENCE [LARGE SCALE GENOMIC DNA]</scope>
    <source>
        <strain evidence="2 3">NPDC048320</strain>
    </source>
</reference>
<sequence>MPLKRLHTLVGAFVRVAGHPEPQRPMDLEGGQSGDPFNHTNGAFMPSTTSGGTAMFANQALPERLFADARWRSRAPAGLRTPWPTSS</sequence>
<proteinExistence type="predicted"/>
<organism evidence="2 3">
    <name type="scientific">Streptomyces cinerochromogenes</name>
    <dbReference type="NCBI Taxonomy" id="66422"/>
    <lineage>
        <taxon>Bacteria</taxon>
        <taxon>Bacillati</taxon>
        <taxon>Actinomycetota</taxon>
        <taxon>Actinomycetes</taxon>
        <taxon>Kitasatosporales</taxon>
        <taxon>Streptomycetaceae</taxon>
        <taxon>Streptomyces</taxon>
    </lineage>
</organism>
<accession>A0ABW7BGB9</accession>
<keyword evidence="3" id="KW-1185">Reference proteome</keyword>
<evidence type="ECO:0000256" key="1">
    <source>
        <dbReference type="SAM" id="MobiDB-lite"/>
    </source>
</evidence>